<dbReference type="PANTHER" id="PTHR42918:SF15">
    <property type="entry name" value="LYSINE--TRNA LIGASE, CHLOROPLASTIC_MITOCHONDRIAL"/>
    <property type="match status" value="1"/>
</dbReference>
<dbReference type="GO" id="GO:0005829">
    <property type="term" value="C:cytosol"/>
    <property type="evidence" value="ECO:0007669"/>
    <property type="project" value="TreeGrafter"/>
</dbReference>
<keyword evidence="4" id="KW-0030">Aminoacyl-tRNA synthetase</keyword>
<dbReference type="AlphaFoldDB" id="A0A382BUF3"/>
<sequence length="184" mass="21253">LTEGDSSGVTVSVAGRLMLRRDQGKIVFGVLQDSTERIQLFASEKNTPDFELFSNLHLGDWLGVTGEVIKTKRGEISVRVDSWVRLAEAKRSFPDKWHGISDTDIRYRQRYVDLWVTEESREAFRIRSRIISLIRNWLENRDFMEVETPVFHPIPGGAVARPFETHHNALDIDLFLRIAPELYL</sequence>
<dbReference type="GO" id="GO:0005524">
    <property type="term" value="F:ATP binding"/>
    <property type="evidence" value="ECO:0007669"/>
    <property type="project" value="UniProtKB-KW"/>
</dbReference>
<dbReference type="GO" id="GO:0000049">
    <property type="term" value="F:tRNA binding"/>
    <property type="evidence" value="ECO:0007669"/>
    <property type="project" value="TreeGrafter"/>
</dbReference>
<keyword evidence="2" id="KW-0547">Nucleotide-binding</keyword>
<feature type="domain" description="Aminoacyl-transfer RNA synthetases class-II family profile" evidence="5">
    <location>
        <begin position="124"/>
        <end position="184"/>
    </location>
</feature>
<feature type="non-terminal residue" evidence="6">
    <location>
        <position position="1"/>
    </location>
</feature>
<dbReference type="InterPro" id="IPR045864">
    <property type="entry name" value="aa-tRNA-synth_II/BPL/LPL"/>
</dbReference>
<reference evidence="6" key="1">
    <citation type="submission" date="2018-05" db="EMBL/GenBank/DDBJ databases">
        <authorList>
            <person name="Lanie J.A."/>
            <person name="Ng W.-L."/>
            <person name="Kazmierczak K.M."/>
            <person name="Andrzejewski T.M."/>
            <person name="Davidsen T.M."/>
            <person name="Wayne K.J."/>
            <person name="Tettelin H."/>
            <person name="Glass J.I."/>
            <person name="Rusch D."/>
            <person name="Podicherti R."/>
            <person name="Tsui H.-C.T."/>
            <person name="Winkler M.E."/>
        </authorList>
    </citation>
    <scope>NUCLEOTIDE SEQUENCE</scope>
</reference>
<evidence type="ECO:0000256" key="3">
    <source>
        <dbReference type="ARBA" id="ARBA00022840"/>
    </source>
</evidence>
<dbReference type="GO" id="GO:0006430">
    <property type="term" value="P:lysyl-tRNA aminoacylation"/>
    <property type="evidence" value="ECO:0007669"/>
    <property type="project" value="InterPro"/>
</dbReference>
<dbReference type="EMBL" id="UINC01031417">
    <property type="protein sequence ID" value="SVB17425.1"/>
    <property type="molecule type" value="Genomic_DNA"/>
</dbReference>
<name>A0A382BUF3_9ZZZZ</name>
<evidence type="ECO:0000256" key="2">
    <source>
        <dbReference type="ARBA" id="ARBA00022741"/>
    </source>
</evidence>
<feature type="non-terminal residue" evidence="6">
    <location>
        <position position="184"/>
    </location>
</feature>
<evidence type="ECO:0000256" key="1">
    <source>
        <dbReference type="ARBA" id="ARBA00022598"/>
    </source>
</evidence>
<accession>A0A382BUF3</accession>
<protein>
    <recommendedName>
        <fullName evidence="5">Aminoacyl-transfer RNA synthetases class-II family profile domain-containing protein</fullName>
    </recommendedName>
</protein>
<dbReference type="InterPro" id="IPR006195">
    <property type="entry name" value="aa-tRNA-synth_II"/>
</dbReference>
<organism evidence="6">
    <name type="scientific">marine metagenome</name>
    <dbReference type="NCBI Taxonomy" id="408172"/>
    <lineage>
        <taxon>unclassified sequences</taxon>
        <taxon>metagenomes</taxon>
        <taxon>ecological metagenomes</taxon>
    </lineage>
</organism>
<dbReference type="CDD" id="cd04322">
    <property type="entry name" value="LysRS_N"/>
    <property type="match status" value="1"/>
</dbReference>
<dbReference type="Gene3D" id="2.40.50.140">
    <property type="entry name" value="Nucleic acid-binding proteins"/>
    <property type="match status" value="1"/>
</dbReference>
<dbReference type="InterPro" id="IPR012340">
    <property type="entry name" value="NA-bd_OB-fold"/>
</dbReference>
<dbReference type="InterPro" id="IPR018149">
    <property type="entry name" value="Lys-tRNA-synth_II_C"/>
</dbReference>
<dbReference type="Pfam" id="PF01336">
    <property type="entry name" value="tRNA_anti-codon"/>
    <property type="match status" value="1"/>
</dbReference>
<dbReference type="InterPro" id="IPR004365">
    <property type="entry name" value="NA-bd_OB_tRNA"/>
</dbReference>
<gene>
    <name evidence="6" type="ORF">METZ01_LOCUS170279</name>
</gene>
<evidence type="ECO:0000259" key="5">
    <source>
        <dbReference type="PROSITE" id="PS50862"/>
    </source>
</evidence>
<dbReference type="Pfam" id="PF00152">
    <property type="entry name" value="tRNA-synt_2"/>
    <property type="match status" value="1"/>
</dbReference>
<dbReference type="PANTHER" id="PTHR42918">
    <property type="entry name" value="LYSYL-TRNA SYNTHETASE"/>
    <property type="match status" value="1"/>
</dbReference>
<dbReference type="GO" id="GO:0004824">
    <property type="term" value="F:lysine-tRNA ligase activity"/>
    <property type="evidence" value="ECO:0007669"/>
    <property type="project" value="InterPro"/>
</dbReference>
<dbReference type="SUPFAM" id="SSF55681">
    <property type="entry name" value="Class II aaRS and biotin synthetases"/>
    <property type="match status" value="1"/>
</dbReference>
<keyword evidence="3" id="KW-0067">ATP-binding</keyword>
<dbReference type="Gene3D" id="3.30.930.10">
    <property type="entry name" value="Bira Bifunctional Protein, Domain 2"/>
    <property type="match status" value="1"/>
</dbReference>
<evidence type="ECO:0000313" key="6">
    <source>
        <dbReference type="EMBL" id="SVB17425.1"/>
    </source>
</evidence>
<evidence type="ECO:0000256" key="4">
    <source>
        <dbReference type="ARBA" id="ARBA00023146"/>
    </source>
</evidence>
<dbReference type="InterPro" id="IPR044136">
    <property type="entry name" value="Lys-tRNA-ligase_II_N"/>
</dbReference>
<dbReference type="InterPro" id="IPR004364">
    <property type="entry name" value="Aa-tRNA-synt_II"/>
</dbReference>
<dbReference type="PROSITE" id="PS50862">
    <property type="entry name" value="AA_TRNA_LIGASE_II"/>
    <property type="match status" value="1"/>
</dbReference>
<dbReference type="PRINTS" id="PR00982">
    <property type="entry name" value="TRNASYNTHLYS"/>
</dbReference>
<keyword evidence="1" id="KW-0436">Ligase</keyword>
<dbReference type="SUPFAM" id="SSF50249">
    <property type="entry name" value="Nucleic acid-binding proteins"/>
    <property type="match status" value="1"/>
</dbReference>
<proteinExistence type="predicted"/>